<dbReference type="PANTHER" id="PTHR10288">
    <property type="entry name" value="KH DOMAIN CONTAINING RNA BINDING PROTEIN"/>
    <property type="match status" value="1"/>
</dbReference>
<feature type="domain" description="K Homology" evidence="4">
    <location>
        <begin position="482"/>
        <end position="555"/>
    </location>
</feature>
<dbReference type="InterPro" id="IPR004087">
    <property type="entry name" value="KH_dom"/>
</dbReference>
<dbReference type="AlphaFoldDB" id="K3XA73"/>
<sequence length="752" mass="83923">MNSSKSGSVLGDYPGDSKAHVRAALDRAQQQRRDDASSHHHHHHHPYDHNTTRSRHGEDEHSRRRYGVHHSHAQQRHESSQYESTPYPPYPHHYHQQRAYEGVEERGAYDPHYRRPFGEERTHDAAYDPSSYTRRSAATTRGHHAPARSSAHADTKPRSWDGDGAYYPPPRVLAARPILSSPPRSSYPPHASLSEGLPPRRSSTHHPPAYPQSHNHHYDHHQEHSFSYDHQNHSSYDAHPHQYPHYEQQHEYDDDGDEQHRRVVKHEHPRARNKRHAIPQVALPSSSSYRSTSNSSIPDEDDASFHDDDEEYDDDDADLHEDDNDVDNLSPHERLSQLTPEMYEDSELHSDVRHMLHMLIPASAMGCLIGSRGVIMRKLNAQTKCTLSVRDANAFSVKDDRVLRIYGKPKGICLTQHLVIEKIRAHRAKKGDPNYIALDLDDDDLVLPLPESSVTKSMAVAVSRPNPNQKQKSVAATVSDARIGSVTWLLPVQDVGKILGQRGAILSAIARDTGTKIHITPIAEMARGSTERAVTISGPPDGVETARQAIEAKAGGRPEDPGFNGKCGQYFAIPYTSAGALIGLQGTTVKQIAEKTGARLQIPSSEDLPLGILNRTLHIQGNKKQVEAAYAIACRKVRKELQEQAMEVREIVPDITIKILLPTRIAGFLLEQHGRLIREISEKSGAHAHFLPPHDDDMRLCAIKGEMSRVFRAERLILQFIAGDAIATKRSGGGDTVVLSVPQQTPVARGLG</sequence>
<evidence type="ECO:0000313" key="5">
    <source>
        <dbReference type="EnsemblProtists" id="PYU1_T014122"/>
    </source>
</evidence>
<accession>K3XA73</accession>
<dbReference type="InterPro" id="IPR036612">
    <property type="entry name" value="KH_dom_type_1_sf"/>
</dbReference>
<name>K3XA73_GLOUD</name>
<feature type="domain" description="K Homology" evidence="4">
    <location>
        <begin position="565"/>
        <end position="638"/>
    </location>
</feature>
<keyword evidence="6" id="KW-1185">Reference proteome</keyword>
<feature type="compositionally biased region" description="Acidic residues" evidence="3">
    <location>
        <begin position="298"/>
        <end position="326"/>
    </location>
</feature>
<feature type="compositionally biased region" description="Basic and acidic residues" evidence="3">
    <location>
        <begin position="101"/>
        <end position="126"/>
    </location>
</feature>
<feature type="domain" description="K Homology" evidence="4">
    <location>
        <begin position="653"/>
        <end position="722"/>
    </location>
</feature>
<feature type="domain" description="K Homology" evidence="4">
    <location>
        <begin position="352"/>
        <end position="424"/>
    </location>
</feature>
<evidence type="ECO:0000256" key="1">
    <source>
        <dbReference type="ARBA" id="ARBA00022737"/>
    </source>
</evidence>
<protein>
    <recommendedName>
        <fullName evidence="4">K Homology domain-containing protein</fullName>
    </recommendedName>
</protein>
<dbReference type="InParanoid" id="K3XA73"/>
<feature type="compositionally biased region" description="Polar residues" evidence="3">
    <location>
        <begin position="130"/>
        <end position="139"/>
    </location>
</feature>
<dbReference type="STRING" id="431595.K3XA73"/>
<feature type="region of interest" description="Disordered" evidence="3">
    <location>
        <begin position="1"/>
        <end position="339"/>
    </location>
</feature>
<proteinExistence type="predicted"/>
<dbReference type="InterPro" id="IPR004088">
    <property type="entry name" value="KH_dom_type_1"/>
</dbReference>
<dbReference type="EMBL" id="GL376563">
    <property type="status" value="NOT_ANNOTATED_CDS"/>
    <property type="molecule type" value="Genomic_DNA"/>
</dbReference>
<evidence type="ECO:0000313" key="6">
    <source>
        <dbReference type="Proteomes" id="UP000019132"/>
    </source>
</evidence>
<evidence type="ECO:0000259" key="4">
    <source>
        <dbReference type="SMART" id="SM00322"/>
    </source>
</evidence>
<feature type="compositionally biased region" description="Basic and acidic residues" evidence="3">
    <location>
        <begin position="47"/>
        <end position="62"/>
    </location>
</feature>
<reference evidence="6" key="1">
    <citation type="journal article" date="2010" name="Genome Biol.">
        <title>Genome sequence of the necrotrophic plant pathogen Pythium ultimum reveals original pathogenicity mechanisms and effector repertoire.</title>
        <authorList>
            <person name="Levesque C.A."/>
            <person name="Brouwer H."/>
            <person name="Cano L."/>
            <person name="Hamilton J.P."/>
            <person name="Holt C."/>
            <person name="Huitema E."/>
            <person name="Raffaele S."/>
            <person name="Robideau G.P."/>
            <person name="Thines M."/>
            <person name="Win J."/>
            <person name="Zerillo M.M."/>
            <person name="Beakes G.W."/>
            <person name="Boore J.L."/>
            <person name="Busam D."/>
            <person name="Dumas B."/>
            <person name="Ferriera S."/>
            <person name="Fuerstenberg S.I."/>
            <person name="Gachon C.M."/>
            <person name="Gaulin E."/>
            <person name="Govers F."/>
            <person name="Grenville-Briggs L."/>
            <person name="Horner N."/>
            <person name="Hostetler J."/>
            <person name="Jiang R.H."/>
            <person name="Johnson J."/>
            <person name="Krajaejun T."/>
            <person name="Lin H."/>
            <person name="Meijer H.J."/>
            <person name="Moore B."/>
            <person name="Morris P."/>
            <person name="Phuntmart V."/>
            <person name="Puiu D."/>
            <person name="Shetty J."/>
            <person name="Stajich J.E."/>
            <person name="Tripathy S."/>
            <person name="Wawra S."/>
            <person name="van West P."/>
            <person name="Whitty B.R."/>
            <person name="Coutinho P.M."/>
            <person name="Henrissat B."/>
            <person name="Martin F."/>
            <person name="Thomas P.D."/>
            <person name="Tyler B.M."/>
            <person name="De Vries R.P."/>
            <person name="Kamoun S."/>
            <person name="Yandell M."/>
            <person name="Tisserat N."/>
            <person name="Buell C.R."/>
        </authorList>
    </citation>
    <scope>NUCLEOTIDE SEQUENCE</scope>
    <source>
        <strain evidence="6">DAOM:BR144</strain>
    </source>
</reference>
<dbReference type="HOGENOM" id="CLU_370291_0_0_1"/>
<dbReference type="Gene3D" id="3.30.1370.10">
    <property type="entry name" value="K Homology domain, type 1"/>
    <property type="match status" value="4"/>
</dbReference>
<evidence type="ECO:0000256" key="2">
    <source>
        <dbReference type="PROSITE-ProRule" id="PRU00117"/>
    </source>
</evidence>
<feature type="compositionally biased region" description="Basic residues" evidence="3">
    <location>
        <begin position="262"/>
        <end position="277"/>
    </location>
</feature>
<feature type="compositionally biased region" description="Basic and acidic residues" evidence="3">
    <location>
        <begin position="151"/>
        <end position="161"/>
    </location>
</feature>
<dbReference type="PROSITE" id="PS50084">
    <property type="entry name" value="KH_TYPE_1"/>
    <property type="match status" value="4"/>
</dbReference>
<organism evidence="5 6">
    <name type="scientific">Globisporangium ultimum (strain ATCC 200006 / CBS 805.95 / DAOM BR144)</name>
    <name type="common">Pythium ultimum</name>
    <dbReference type="NCBI Taxonomy" id="431595"/>
    <lineage>
        <taxon>Eukaryota</taxon>
        <taxon>Sar</taxon>
        <taxon>Stramenopiles</taxon>
        <taxon>Oomycota</taxon>
        <taxon>Peronosporomycetes</taxon>
        <taxon>Pythiales</taxon>
        <taxon>Pythiaceae</taxon>
        <taxon>Globisporangium</taxon>
    </lineage>
</organism>
<dbReference type="SUPFAM" id="SSF54791">
    <property type="entry name" value="Eukaryotic type KH-domain (KH-domain type I)"/>
    <property type="match status" value="4"/>
</dbReference>
<reference evidence="5" key="3">
    <citation type="submission" date="2015-02" db="UniProtKB">
        <authorList>
            <consortium name="EnsemblProtists"/>
        </authorList>
    </citation>
    <scope>IDENTIFICATION</scope>
    <source>
        <strain evidence="5">DAOM BR144</strain>
    </source>
</reference>
<evidence type="ECO:0000256" key="3">
    <source>
        <dbReference type="SAM" id="MobiDB-lite"/>
    </source>
</evidence>
<dbReference type="Pfam" id="PF00013">
    <property type="entry name" value="KH_1"/>
    <property type="match status" value="4"/>
</dbReference>
<dbReference type="EnsemblProtists" id="PYU1_T014122">
    <property type="protein sequence ID" value="PYU1_T014122"/>
    <property type="gene ID" value="PYU1_G014092"/>
</dbReference>
<keyword evidence="2" id="KW-0694">RNA-binding</keyword>
<feature type="compositionally biased region" description="Basic and acidic residues" evidence="3">
    <location>
        <begin position="15"/>
        <end position="38"/>
    </location>
</feature>
<feature type="compositionally biased region" description="Basic residues" evidence="3">
    <location>
        <begin position="63"/>
        <end position="74"/>
    </location>
</feature>
<dbReference type="VEuPathDB" id="FungiDB:PYU1_G014092"/>
<dbReference type="eggNOG" id="KOG1676">
    <property type="taxonomic scope" value="Eukaryota"/>
</dbReference>
<feature type="compositionally biased region" description="Basic and acidic residues" evidence="3">
    <location>
        <begin position="220"/>
        <end position="240"/>
    </location>
</feature>
<dbReference type="SMART" id="SM00322">
    <property type="entry name" value="KH"/>
    <property type="match status" value="4"/>
</dbReference>
<dbReference type="Proteomes" id="UP000019132">
    <property type="component" value="Unassembled WGS sequence"/>
</dbReference>
<reference evidence="6" key="2">
    <citation type="submission" date="2010-04" db="EMBL/GenBank/DDBJ databases">
        <authorList>
            <person name="Buell R."/>
            <person name="Hamilton J."/>
            <person name="Hostetler J."/>
        </authorList>
    </citation>
    <scope>NUCLEOTIDE SEQUENCE [LARGE SCALE GENOMIC DNA]</scope>
    <source>
        <strain evidence="6">DAOM:BR144</strain>
    </source>
</reference>
<feature type="compositionally biased region" description="Low complexity" evidence="3">
    <location>
        <begin position="285"/>
        <end position="296"/>
    </location>
</feature>
<dbReference type="GO" id="GO:0003723">
    <property type="term" value="F:RNA binding"/>
    <property type="evidence" value="ECO:0007669"/>
    <property type="project" value="UniProtKB-UniRule"/>
</dbReference>
<keyword evidence="1" id="KW-0677">Repeat</keyword>
<dbReference type="CDD" id="cd00105">
    <property type="entry name" value="KH-I"/>
    <property type="match status" value="1"/>
</dbReference>